<evidence type="ECO:0000313" key="3">
    <source>
        <dbReference type="EMBL" id="KFI72566.1"/>
    </source>
</evidence>
<gene>
    <name evidence="3" type="ORF">BMIN_0464</name>
</gene>
<comment type="caution">
    <text evidence="3">The sequence shown here is derived from an EMBL/GenBank/DDBJ whole genome shotgun (WGS) entry which is preliminary data.</text>
</comment>
<dbReference type="InterPro" id="IPR003848">
    <property type="entry name" value="DUF218"/>
</dbReference>
<evidence type="ECO:0000256" key="1">
    <source>
        <dbReference type="SAM" id="Phobius"/>
    </source>
</evidence>
<dbReference type="RefSeq" id="WP_022860591.1">
    <property type="nucleotide sequence ID" value="NZ_JGZD01000009.1"/>
</dbReference>
<dbReference type="InterPro" id="IPR051599">
    <property type="entry name" value="Cell_Envelope_Assoc"/>
</dbReference>
<reference evidence="3 4" key="1">
    <citation type="submission" date="2014-03" db="EMBL/GenBank/DDBJ databases">
        <title>Genomics of Bifidobacteria.</title>
        <authorList>
            <person name="Ventura M."/>
            <person name="Milani C."/>
            <person name="Lugli G.A."/>
        </authorList>
    </citation>
    <scope>NUCLEOTIDE SEQUENCE [LARGE SCALE GENOMIC DNA]</scope>
    <source>
        <strain evidence="3 4">LMG 11592</strain>
    </source>
</reference>
<feature type="transmembrane region" description="Helical" evidence="1">
    <location>
        <begin position="59"/>
        <end position="83"/>
    </location>
</feature>
<dbReference type="Gene3D" id="3.40.50.620">
    <property type="entry name" value="HUPs"/>
    <property type="match status" value="1"/>
</dbReference>
<proteinExistence type="predicted"/>
<dbReference type="AlphaFoldDB" id="A0A087BNG6"/>
<evidence type="ECO:0000313" key="4">
    <source>
        <dbReference type="Proteomes" id="UP000029014"/>
    </source>
</evidence>
<dbReference type="EMBL" id="JGZD01000009">
    <property type="protein sequence ID" value="KFI72566.1"/>
    <property type="molecule type" value="Genomic_DNA"/>
</dbReference>
<dbReference type="Proteomes" id="UP000029014">
    <property type="component" value="Unassembled WGS sequence"/>
</dbReference>
<protein>
    <recommendedName>
        <fullName evidence="2">DUF218 domain-containing protein</fullName>
    </recommendedName>
</protein>
<dbReference type="GO" id="GO:0000270">
    <property type="term" value="P:peptidoglycan metabolic process"/>
    <property type="evidence" value="ECO:0007669"/>
    <property type="project" value="TreeGrafter"/>
</dbReference>
<feature type="transmembrane region" description="Helical" evidence="1">
    <location>
        <begin position="35"/>
        <end position="53"/>
    </location>
</feature>
<dbReference type="STRING" id="1693.BMIN_0464"/>
<name>A0A087BNG6_9BIFI</name>
<dbReference type="InterPro" id="IPR014729">
    <property type="entry name" value="Rossmann-like_a/b/a_fold"/>
</dbReference>
<keyword evidence="4" id="KW-1185">Reference proteome</keyword>
<dbReference type="eggNOG" id="COG1434">
    <property type="taxonomic scope" value="Bacteria"/>
</dbReference>
<feature type="transmembrane region" description="Helical" evidence="1">
    <location>
        <begin position="126"/>
        <end position="150"/>
    </location>
</feature>
<dbReference type="CDD" id="cd06259">
    <property type="entry name" value="YdcF-like"/>
    <property type="match status" value="1"/>
</dbReference>
<dbReference type="Pfam" id="PF02698">
    <property type="entry name" value="DUF218"/>
    <property type="match status" value="1"/>
</dbReference>
<feature type="domain" description="DUF218" evidence="2">
    <location>
        <begin position="161"/>
        <end position="307"/>
    </location>
</feature>
<evidence type="ECO:0000259" key="2">
    <source>
        <dbReference type="Pfam" id="PF02698"/>
    </source>
</evidence>
<dbReference type="PANTHER" id="PTHR30336:SF18">
    <property type="entry name" value="MEMBRANE PROTEIN"/>
    <property type="match status" value="1"/>
</dbReference>
<keyword evidence="1" id="KW-0472">Membrane</keyword>
<keyword evidence="1" id="KW-0812">Transmembrane</keyword>
<keyword evidence="1" id="KW-1133">Transmembrane helix</keyword>
<feature type="transmembrane region" description="Helical" evidence="1">
    <location>
        <begin position="95"/>
        <end position="114"/>
    </location>
</feature>
<dbReference type="GO" id="GO:0043164">
    <property type="term" value="P:Gram-negative-bacterium-type cell wall biogenesis"/>
    <property type="evidence" value="ECO:0007669"/>
    <property type="project" value="TreeGrafter"/>
</dbReference>
<dbReference type="PANTHER" id="PTHR30336">
    <property type="entry name" value="INNER MEMBRANE PROTEIN, PROBABLE PERMEASE"/>
    <property type="match status" value="1"/>
</dbReference>
<accession>A0A087BNG6</accession>
<dbReference type="GO" id="GO:0005886">
    <property type="term" value="C:plasma membrane"/>
    <property type="evidence" value="ECO:0007669"/>
    <property type="project" value="TreeGrafter"/>
</dbReference>
<organism evidence="3 4">
    <name type="scientific">Bifidobacterium minimum</name>
    <dbReference type="NCBI Taxonomy" id="1693"/>
    <lineage>
        <taxon>Bacteria</taxon>
        <taxon>Bacillati</taxon>
        <taxon>Actinomycetota</taxon>
        <taxon>Actinomycetes</taxon>
        <taxon>Bifidobacteriales</taxon>
        <taxon>Bifidobacteriaceae</taxon>
        <taxon>Bifidobacterium</taxon>
    </lineage>
</organism>
<sequence>MDGPWGVLLVYSPAMVFGLLFIVSLIREPRQFRNAIWLLLFLTTLCGCLFLQFGTIWMLVPIGVIIALTPLVVVVFLVSNTIVVARHEGVSMATMLPAALAVAVVGYIMLIPVLTVLKAPVWALDMAMLVMVEGLWFFASFVALLLYSWLYRMLPRRRHYDYIIIHGAGLNGDRPTPLLQGRIDRAVTLWERQGRRASLIVSGGQGADEIVSEAEAMRRYLVRDRGIPESSIIMEDRSTTTLENLRFSKRIMDERSGENSYRAALVTSDYHVFRASEYARVLGLHADGVGSHTKGYYWPAAFIREFIAISRSHMWPYYVIAGVWVAWSMLAAVASMVA</sequence>
<feature type="transmembrane region" description="Helical" evidence="1">
    <location>
        <begin position="315"/>
        <end position="337"/>
    </location>
</feature>
<feature type="transmembrane region" description="Helical" evidence="1">
    <location>
        <begin position="6"/>
        <end position="26"/>
    </location>
</feature>